<gene>
    <name evidence="1" type="ORF">M407DRAFT_246297</name>
</gene>
<dbReference type="EMBL" id="KN823243">
    <property type="protein sequence ID" value="KIO19064.1"/>
    <property type="molecule type" value="Genomic_DNA"/>
</dbReference>
<dbReference type="AlphaFoldDB" id="A0A0C3Q6R9"/>
<name>A0A0C3Q6R9_9AGAM</name>
<dbReference type="Proteomes" id="UP000054248">
    <property type="component" value="Unassembled WGS sequence"/>
</dbReference>
<reference evidence="1 2" key="1">
    <citation type="submission" date="2014-04" db="EMBL/GenBank/DDBJ databases">
        <authorList>
            <consortium name="DOE Joint Genome Institute"/>
            <person name="Kuo A."/>
            <person name="Girlanda M."/>
            <person name="Perotto S."/>
            <person name="Kohler A."/>
            <person name="Nagy L.G."/>
            <person name="Floudas D."/>
            <person name="Copeland A."/>
            <person name="Barry K.W."/>
            <person name="Cichocki N."/>
            <person name="Veneault-Fourrey C."/>
            <person name="LaButti K."/>
            <person name="Lindquist E.A."/>
            <person name="Lipzen A."/>
            <person name="Lundell T."/>
            <person name="Morin E."/>
            <person name="Murat C."/>
            <person name="Sun H."/>
            <person name="Tunlid A."/>
            <person name="Henrissat B."/>
            <person name="Grigoriev I.V."/>
            <person name="Hibbett D.S."/>
            <person name="Martin F."/>
            <person name="Nordberg H.P."/>
            <person name="Cantor M.N."/>
            <person name="Hua S.X."/>
        </authorList>
    </citation>
    <scope>NUCLEOTIDE SEQUENCE [LARGE SCALE GENOMIC DNA]</scope>
    <source>
        <strain evidence="1 2">MUT 4182</strain>
    </source>
</reference>
<sequence>MQNNYLAFCVVDSRTNSTSISPHSGDLLTKAWKISADDRRSDGMLTVSVLAGKEKLHSRWEASGDMVWFSEGKYYSVYPAEFFFEPI</sequence>
<reference evidence="2" key="2">
    <citation type="submission" date="2015-01" db="EMBL/GenBank/DDBJ databases">
        <title>Evolutionary Origins and Diversification of the Mycorrhizal Mutualists.</title>
        <authorList>
            <consortium name="DOE Joint Genome Institute"/>
            <consortium name="Mycorrhizal Genomics Consortium"/>
            <person name="Kohler A."/>
            <person name="Kuo A."/>
            <person name="Nagy L.G."/>
            <person name="Floudas D."/>
            <person name="Copeland A."/>
            <person name="Barry K.W."/>
            <person name="Cichocki N."/>
            <person name="Veneault-Fourrey C."/>
            <person name="LaButti K."/>
            <person name="Lindquist E.A."/>
            <person name="Lipzen A."/>
            <person name="Lundell T."/>
            <person name="Morin E."/>
            <person name="Murat C."/>
            <person name="Riley R."/>
            <person name="Ohm R."/>
            <person name="Sun H."/>
            <person name="Tunlid A."/>
            <person name="Henrissat B."/>
            <person name="Grigoriev I.V."/>
            <person name="Hibbett D.S."/>
            <person name="Martin F."/>
        </authorList>
    </citation>
    <scope>NUCLEOTIDE SEQUENCE [LARGE SCALE GENOMIC DNA]</scope>
    <source>
        <strain evidence="2">MUT 4182</strain>
    </source>
</reference>
<keyword evidence="2" id="KW-1185">Reference proteome</keyword>
<protein>
    <submittedName>
        <fullName evidence="1">Uncharacterized protein</fullName>
    </submittedName>
</protein>
<evidence type="ECO:0000313" key="1">
    <source>
        <dbReference type="EMBL" id="KIO19064.1"/>
    </source>
</evidence>
<dbReference type="HOGENOM" id="CLU_2484980_0_0_1"/>
<evidence type="ECO:0000313" key="2">
    <source>
        <dbReference type="Proteomes" id="UP000054248"/>
    </source>
</evidence>
<proteinExistence type="predicted"/>
<organism evidence="1 2">
    <name type="scientific">Tulasnella calospora MUT 4182</name>
    <dbReference type="NCBI Taxonomy" id="1051891"/>
    <lineage>
        <taxon>Eukaryota</taxon>
        <taxon>Fungi</taxon>
        <taxon>Dikarya</taxon>
        <taxon>Basidiomycota</taxon>
        <taxon>Agaricomycotina</taxon>
        <taxon>Agaricomycetes</taxon>
        <taxon>Cantharellales</taxon>
        <taxon>Tulasnellaceae</taxon>
        <taxon>Tulasnella</taxon>
    </lineage>
</organism>
<accession>A0A0C3Q6R9</accession>